<dbReference type="InterPro" id="IPR001608">
    <property type="entry name" value="Ala_racemase_N"/>
</dbReference>
<dbReference type="InterPro" id="IPR009006">
    <property type="entry name" value="Ala_racemase/Decarboxylase_C"/>
</dbReference>
<accession>A0A7V5RQQ3</accession>
<reference evidence="9" key="1">
    <citation type="journal article" date="2020" name="mSystems">
        <title>Genome- and Community-Level Interaction Insights into Carbon Utilization and Element Cycling Functions of Hydrothermarchaeota in Hydrothermal Sediment.</title>
        <authorList>
            <person name="Zhou Z."/>
            <person name="Liu Y."/>
            <person name="Xu W."/>
            <person name="Pan J."/>
            <person name="Luo Z.H."/>
            <person name="Li M."/>
        </authorList>
    </citation>
    <scope>NUCLEOTIDE SEQUENCE [LARGE SCALE GENOMIC DNA]</scope>
    <source>
        <strain evidence="9">HyVt-460</strain>
    </source>
</reference>
<evidence type="ECO:0000256" key="1">
    <source>
        <dbReference type="ARBA" id="ARBA00000316"/>
    </source>
</evidence>
<dbReference type="NCBIfam" id="TIGR00492">
    <property type="entry name" value="alr"/>
    <property type="match status" value="1"/>
</dbReference>
<dbReference type="InterPro" id="IPR029066">
    <property type="entry name" value="PLP-binding_barrel"/>
</dbReference>
<feature type="modified residue" description="N6-(pyridoxal phosphate)lysine" evidence="5 6">
    <location>
        <position position="34"/>
    </location>
</feature>
<comment type="caution">
    <text evidence="9">The sequence shown here is derived from an EMBL/GenBank/DDBJ whole genome shotgun (WGS) entry which is preliminary data.</text>
</comment>
<dbReference type="CDD" id="cd00430">
    <property type="entry name" value="PLPDE_III_AR"/>
    <property type="match status" value="1"/>
</dbReference>
<dbReference type="UniPathway" id="UPA00042">
    <property type="reaction ID" value="UER00497"/>
</dbReference>
<dbReference type="GO" id="GO:0008784">
    <property type="term" value="F:alanine racemase activity"/>
    <property type="evidence" value="ECO:0007669"/>
    <property type="project" value="UniProtKB-UniRule"/>
</dbReference>
<comment type="pathway">
    <text evidence="5">Amino-acid biosynthesis; D-alanine biosynthesis; D-alanine from L-alanine: step 1/1.</text>
</comment>
<dbReference type="PRINTS" id="PR00992">
    <property type="entry name" value="ALARACEMASE"/>
</dbReference>
<feature type="binding site" evidence="5 7">
    <location>
        <position position="307"/>
    </location>
    <ligand>
        <name>substrate</name>
    </ligand>
</feature>
<dbReference type="HAMAP" id="MF_01201">
    <property type="entry name" value="Ala_racemase"/>
    <property type="match status" value="1"/>
</dbReference>
<dbReference type="InterPro" id="IPR020622">
    <property type="entry name" value="Ala_racemase_pyridoxalP-BS"/>
</dbReference>
<dbReference type="EMBL" id="DRLI01000312">
    <property type="protein sequence ID" value="HHM02952.1"/>
    <property type="molecule type" value="Genomic_DNA"/>
</dbReference>
<dbReference type="Gene3D" id="3.20.20.10">
    <property type="entry name" value="Alanine racemase"/>
    <property type="match status" value="1"/>
</dbReference>
<dbReference type="GO" id="GO:0030170">
    <property type="term" value="F:pyridoxal phosphate binding"/>
    <property type="evidence" value="ECO:0007669"/>
    <property type="project" value="UniProtKB-UniRule"/>
</dbReference>
<evidence type="ECO:0000259" key="8">
    <source>
        <dbReference type="SMART" id="SM01005"/>
    </source>
</evidence>
<gene>
    <name evidence="9" type="primary">alr</name>
    <name evidence="9" type="ORF">ENJ15_08040</name>
</gene>
<evidence type="ECO:0000256" key="3">
    <source>
        <dbReference type="ARBA" id="ARBA00022898"/>
    </source>
</evidence>
<dbReference type="Proteomes" id="UP000885771">
    <property type="component" value="Unassembled WGS sequence"/>
</dbReference>
<feature type="active site" description="Proton acceptor; specific for D-alanine" evidence="5">
    <location>
        <position position="34"/>
    </location>
</feature>
<name>A0A7V5RQQ3_CALAY</name>
<comment type="similarity">
    <text evidence="5">Belongs to the alanine racemase family.</text>
</comment>
<dbReference type="Pfam" id="PF01168">
    <property type="entry name" value="Ala_racemase_N"/>
    <property type="match status" value="1"/>
</dbReference>
<evidence type="ECO:0000256" key="5">
    <source>
        <dbReference type="HAMAP-Rule" id="MF_01201"/>
    </source>
</evidence>
<evidence type="ECO:0000256" key="2">
    <source>
        <dbReference type="ARBA" id="ARBA00001933"/>
    </source>
</evidence>
<dbReference type="InterPro" id="IPR000821">
    <property type="entry name" value="Ala_racemase"/>
</dbReference>
<dbReference type="AlphaFoldDB" id="A0A7V5RQQ3"/>
<proteinExistence type="inferred from homology"/>
<dbReference type="EC" id="5.1.1.1" evidence="5"/>
<protein>
    <recommendedName>
        <fullName evidence="5">Alanine racemase</fullName>
        <ecNumber evidence="5">5.1.1.1</ecNumber>
    </recommendedName>
</protein>
<dbReference type="Gene3D" id="2.40.37.10">
    <property type="entry name" value="Lyase, Ornithine Decarboxylase, Chain A, domain 1"/>
    <property type="match status" value="1"/>
</dbReference>
<dbReference type="PANTHER" id="PTHR30511:SF0">
    <property type="entry name" value="ALANINE RACEMASE, CATABOLIC-RELATED"/>
    <property type="match status" value="1"/>
</dbReference>
<feature type="active site" description="Proton acceptor; specific for L-alanine" evidence="5">
    <location>
        <position position="259"/>
    </location>
</feature>
<evidence type="ECO:0000256" key="6">
    <source>
        <dbReference type="PIRSR" id="PIRSR600821-50"/>
    </source>
</evidence>
<evidence type="ECO:0000313" key="9">
    <source>
        <dbReference type="EMBL" id="HHM02952.1"/>
    </source>
</evidence>
<dbReference type="PANTHER" id="PTHR30511">
    <property type="entry name" value="ALANINE RACEMASE"/>
    <property type="match status" value="1"/>
</dbReference>
<comment type="catalytic activity">
    <reaction evidence="1 5">
        <text>L-alanine = D-alanine</text>
        <dbReference type="Rhea" id="RHEA:20249"/>
        <dbReference type="ChEBI" id="CHEBI:57416"/>
        <dbReference type="ChEBI" id="CHEBI:57972"/>
        <dbReference type="EC" id="5.1.1.1"/>
    </reaction>
</comment>
<sequence length="367" mass="40547">MHSTRVEIDHRALRHNVTMIRQRVSPAGIIAVIKANAYGHGAAELATTYENLGLRLFAVATVEEALELRRGGPQRDILLFGAHSLPLLSEAIQNNIIITLNDANLIPELDKVARRLGKKVRCHINVDTGMGRAGVLPLHLEKVWDLLDENPGLKAEGLYTHFSSADETDSAYSLEQMKRFRELCARPAAQRGLMLHMANSAAIMHFPQSYADCVRPGIMLYGNLPAPGFVTEWPLREAMQFKSYVSLIKKMPPGRAISYNRLWYTERETLLALVPVGYADGYMRGLSGKARVLIGGKPRPVVGAVTMDQIVVDLGPLSGVKTGDEVVLFGRQGDEFISINDVAAWAGTIAYEVTCAISRRVPRIHRF</sequence>
<dbReference type="GO" id="GO:0030632">
    <property type="term" value="P:D-alanine biosynthetic process"/>
    <property type="evidence" value="ECO:0007669"/>
    <property type="project" value="UniProtKB-UniRule"/>
</dbReference>
<feature type="binding site" evidence="5 7">
    <location>
        <position position="132"/>
    </location>
    <ligand>
        <name>substrate</name>
    </ligand>
</feature>
<organism evidence="9">
    <name type="scientific">Caldithrix abyssi</name>
    <dbReference type="NCBI Taxonomy" id="187145"/>
    <lineage>
        <taxon>Bacteria</taxon>
        <taxon>Pseudomonadati</taxon>
        <taxon>Calditrichota</taxon>
        <taxon>Calditrichia</taxon>
        <taxon>Calditrichales</taxon>
        <taxon>Calditrichaceae</taxon>
        <taxon>Caldithrix</taxon>
    </lineage>
</organism>
<evidence type="ECO:0000256" key="4">
    <source>
        <dbReference type="ARBA" id="ARBA00023235"/>
    </source>
</evidence>
<dbReference type="SMART" id="SM01005">
    <property type="entry name" value="Ala_racemase_C"/>
    <property type="match status" value="1"/>
</dbReference>
<dbReference type="GO" id="GO:0005829">
    <property type="term" value="C:cytosol"/>
    <property type="evidence" value="ECO:0007669"/>
    <property type="project" value="TreeGrafter"/>
</dbReference>
<dbReference type="PROSITE" id="PS00395">
    <property type="entry name" value="ALANINE_RACEMASE"/>
    <property type="match status" value="1"/>
</dbReference>
<evidence type="ECO:0000256" key="7">
    <source>
        <dbReference type="PIRSR" id="PIRSR600821-52"/>
    </source>
</evidence>
<dbReference type="SUPFAM" id="SSF51419">
    <property type="entry name" value="PLP-binding barrel"/>
    <property type="match status" value="1"/>
</dbReference>
<dbReference type="InterPro" id="IPR011079">
    <property type="entry name" value="Ala_racemase_C"/>
</dbReference>
<dbReference type="Pfam" id="PF00842">
    <property type="entry name" value="Ala_racemase_C"/>
    <property type="match status" value="1"/>
</dbReference>
<keyword evidence="3 5" id="KW-0663">Pyridoxal phosphate</keyword>
<dbReference type="SUPFAM" id="SSF50621">
    <property type="entry name" value="Alanine racemase C-terminal domain-like"/>
    <property type="match status" value="1"/>
</dbReference>
<feature type="domain" description="Alanine racemase C-terminal" evidence="8">
    <location>
        <begin position="238"/>
        <end position="366"/>
    </location>
</feature>
<keyword evidence="4 5" id="KW-0413">Isomerase</keyword>
<comment type="cofactor">
    <cofactor evidence="2 5 6">
        <name>pyridoxal 5'-phosphate</name>
        <dbReference type="ChEBI" id="CHEBI:597326"/>
    </cofactor>
</comment>
<comment type="function">
    <text evidence="5">Catalyzes the interconversion of L-alanine and D-alanine. May also act on other amino acids.</text>
</comment>
<dbReference type="FunFam" id="3.20.20.10:FF:000002">
    <property type="entry name" value="Alanine racemase"/>
    <property type="match status" value="1"/>
</dbReference>